<keyword evidence="15" id="KW-1185">Reference proteome</keyword>
<dbReference type="GO" id="GO:0020037">
    <property type="term" value="F:heme binding"/>
    <property type="evidence" value="ECO:0007669"/>
    <property type="project" value="InterPro"/>
</dbReference>
<proteinExistence type="inferred from homology"/>
<evidence type="ECO:0000256" key="8">
    <source>
        <dbReference type="ARBA" id="ARBA00023002"/>
    </source>
</evidence>
<dbReference type="RefSeq" id="XP_043128225.1">
    <property type="nucleotide sequence ID" value="XM_043272290.1"/>
</dbReference>
<dbReference type="GeneID" id="66937120"/>
<gene>
    <name evidence="14" type="ORF">Aspvir_009138</name>
</gene>
<keyword evidence="6 12" id="KW-0479">Metal-binding</keyword>
<dbReference type="GO" id="GO:0016705">
    <property type="term" value="F:oxidoreductase activity, acting on paired donors, with incorporation or reduction of molecular oxygen"/>
    <property type="evidence" value="ECO:0007669"/>
    <property type="project" value="InterPro"/>
</dbReference>
<evidence type="ECO:0000256" key="9">
    <source>
        <dbReference type="ARBA" id="ARBA00023004"/>
    </source>
</evidence>
<comment type="subcellular location">
    <subcellularLocation>
        <location evidence="2">Membrane</location>
    </subcellularLocation>
</comment>
<evidence type="ECO:0000313" key="14">
    <source>
        <dbReference type="EMBL" id="GIK05039.1"/>
    </source>
</evidence>
<dbReference type="PANTHER" id="PTHR46206">
    <property type="entry name" value="CYTOCHROME P450"/>
    <property type="match status" value="1"/>
</dbReference>
<comment type="similarity">
    <text evidence="3">Belongs to the cytochrome P450 family.</text>
</comment>
<dbReference type="Proteomes" id="UP000710440">
    <property type="component" value="Unassembled WGS sequence"/>
</dbReference>
<dbReference type="GO" id="GO:0005506">
    <property type="term" value="F:iron ion binding"/>
    <property type="evidence" value="ECO:0007669"/>
    <property type="project" value="InterPro"/>
</dbReference>
<dbReference type="Gene3D" id="1.10.630.10">
    <property type="entry name" value="Cytochrome P450"/>
    <property type="match status" value="1"/>
</dbReference>
<evidence type="ECO:0000313" key="15">
    <source>
        <dbReference type="Proteomes" id="UP000710440"/>
    </source>
</evidence>
<dbReference type="PANTHER" id="PTHR46206:SF5">
    <property type="entry name" value="P450, PUTATIVE (EUROFUNG)-RELATED"/>
    <property type="match status" value="1"/>
</dbReference>
<dbReference type="PRINTS" id="PR00465">
    <property type="entry name" value="EP450IV"/>
</dbReference>
<reference evidence="14 15" key="1">
    <citation type="submission" date="2021-02" db="EMBL/GenBank/DDBJ databases">
        <title>Pan-genome distribution and transcriptional activeness of fungal secondary metabolism genes in Aspergillus section Fumigati.</title>
        <authorList>
            <person name="Takahashi H."/>
            <person name="Umemura M."/>
            <person name="Ninomiya A."/>
            <person name="Kusuya Y."/>
            <person name="Urayama S."/>
            <person name="Shimizu M."/>
            <person name="Watanabe A."/>
            <person name="Kamei K."/>
            <person name="Yaguchi T."/>
            <person name="Hagiwara D."/>
        </authorList>
    </citation>
    <scope>NUCLEOTIDE SEQUENCE [LARGE SCALE GENOMIC DNA]</scope>
    <source>
        <strain evidence="14 15">IFM 47045</strain>
    </source>
</reference>
<evidence type="ECO:0000256" key="4">
    <source>
        <dbReference type="ARBA" id="ARBA00022617"/>
    </source>
</evidence>
<dbReference type="EMBL" id="BOPL01000007">
    <property type="protein sequence ID" value="GIK05039.1"/>
    <property type="molecule type" value="Genomic_DNA"/>
</dbReference>
<name>A0A9P3F4Q8_ASPVI</name>
<evidence type="ECO:0000256" key="6">
    <source>
        <dbReference type="ARBA" id="ARBA00022723"/>
    </source>
</evidence>
<comment type="cofactor">
    <cofactor evidence="1 12">
        <name>heme</name>
        <dbReference type="ChEBI" id="CHEBI:30413"/>
    </cofactor>
</comment>
<evidence type="ECO:0008006" key="16">
    <source>
        <dbReference type="Google" id="ProtNLM"/>
    </source>
</evidence>
<evidence type="ECO:0000256" key="7">
    <source>
        <dbReference type="ARBA" id="ARBA00022989"/>
    </source>
</evidence>
<evidence type="ECO:0000256" key="3">
    <source>
        <dbReference type="ARBA" id="ARBA00010617"/>
    </source>
</evidence>
<keyword evidence="8" id="KW-0560">Oxidoreductase</keyword>
<keyword evidence="9 12" id="KW-0408">Iron</keyword>
<feature type="transmembrane region" description="Helical" evidence="13">
    <location>
        <begin position="12"/>
        <end position="30"/>
    </location>
</feature>
<evidence type="ECO:0000256" key="11">
    <source>
        <dbReference type="ARBA" id="ARBA00023136"/>
    </source>
</evidence>
<dbReference type="CDD" id="cd11041">
    <property type="entry name" value="CYP503A1-like"/>
    <property type="match status" value="1"/>
</dbReference>
<organism evidence="14 15">
    <name type="scientific">Aspergillus viridinutans</name>
    <dbReference type="NCBI Taxonomy" id="75553"/>
    <lineage>
        <taxon>Eukaryota</taxon>
        <taxon>Fungi</taxon>
        <taxon>Dikarya</taxon>
        <taxon>Ascomycota</taxon>
        <taxon>Pezizomycotina</taxon>
        <taxon>Eurotiomycetes</taxon>
        <taxon>Eurotiomycetidae</taxon>
        <taxon>Eurotiales</taxon>
        <taxon>Aspergillaceae</taxon>
        <taxon>Aspergillus</taxon>
        <taxon>Aspergillus subgen. Fumigati</taxon>
    </lineage>
</organism>
<comment type="caution">
    <text evidence="14">The sequence shown here is derived from an EMBL/GenBank/DDBJ whole genome shotgun (WGS) entry which is preliminary data.</text>
</comment>
<evidence type="ECO:0000256" key="1">
    <source>
        <dbReference type="ARBA" id="ARBA00001971"/>
    </source>
</evidence>
<keyword evidence="11 13" id="KW-0472">Membrane</keyword>
<evidence type="ECO:0000256" key="5">
    <source>
        <dbReference type="ARBA" id="ARBA00022692"/>
    </source>
</evidence>
<dbReference type="OrthoDB" id="1844152at2759"/>
<evidence type="ECO:0000256" key="2">
    <source>
        <dbReference type="ARBA" id="ARBA00004370"/>
    </source>
</evidence>
<accession>A0A9P3F4Q8</accession>
<dbReference type="SUPFAM" id="SSF48264">
    <property type="entry name" value="Cytochrome P450"/>
    <property type="match status" value="1"/>
</dbReference>
<dbReference type="Pfam" id="PF00067">
    <property type="entry name" value="p450"/>
    <property type="match status" value="1"/>
</dbReference>
<evidence type="ECO:0000256" key="13">
    <source>
        <dbReference type="SAM" id="Phobius"/>
    </source>
</evidence>
<dbReference type="InterPro" id="IPR002403">
    <property type="entry name" value="Cyt_P450_E_grp-IV"/>
</dbReference>
<keyword evidence="4 12" id="KW-0349">Heme</keyword>
<evidence type="ECO:0000256" key="10">
    <source>
        <dbReference type="ARBA" id="ARBA00023033"/>
    </source>
</evidence>
<dbReference type="GO" id="GO:0019748">
    <property type="term" value="P:secondary metabolic process"/>
    <property type="evidence" value="ECO:0007669"/>
    <property type="project" value="UniProtKB-ARBA"/>
</dbReference>
<keyword evidence="5 13" id="KW-0812">Transmembrane</keyword>
<feature type="binding site" description="axial binding residue" evidence="12">
    <location>
        <position position="429"/>
    </location>
    <ligand>
        <name>heme</name>
        <dbReference type="ChEBI" id="CHEBI:30413"/>
    </ligand>
    <ligandPart>
        <name>Fe</name>
        <dbReference type="ChEBI" id="CHEBI:18248"/>
    </ligandPart>
</feature>
<dbReference type="GO" id="GO:0004497">
    <property type="term" value="F:monooxygenase activity"/>
    <property type="evidence" value="ECO:0007669"/>
    <property type="project" value="UniProtKB-KW"/>
</dbReference>
<protein>
    <recommendedName>
        <fullName evidence="16">Cytochrome P450</fullName>
    </recommendedName>
</protein>
<dbReference type="InterPro" id="IPR001128">
    <property type="entry name" value="Cyt_P450"/>
</dbReference>
<dbReference type="InterPro" id="IPR036396">
    <property type="entry name" value="Cyt_P450_sf"/>
</dbReference>
<evidence type="ECO:0000256" key="12">
    <source>
        <dbReference type="PIRSR" id="PIRSR602403-1"/>
    </source>
</evidence>
<dbReference type="AlphaFoldDB" id="A0A9P3F4Q8"/>
<sequence>MALDTLDDASPILFWCAVVFLVSTELYYLLPESVSDKIGQYFLNLGSIIHDYSSGRYYKPWKSSKSIVVVSSKRQIMELSEAPVLSQRAAYADMFGFKHTMNKLDHHDHKVARSRLYGRLLQVNGPTNLAKLYPHLQKRLEQSLSQELEAGVFIDGSVSIPIAQTVRRLASRMNSLLFFGERLSADPVFAEALLRYPADMVKCMAAFQVTPSFLSPVVHSLLTNRGRAMHIIQNQLINVLGVNQKNWQEVPEIKEMTIIHNMSEMVEGNDYWSPEVLSQALLGIWFAASHQPWMNLDFILLELCARPEWQSILRNEIGDFSAYDYDRLEKLPLLDSFIKETIRMNPLDTLAIRRKALEKFTFSDGGIHVPKGSTACVSSFNLMHDKEVYPDPDEFDGRRFVTTMSSARGTKLTEVSEKFPIWGYGSLACPGRFHASLVIKMILAHLLSSFDLRFANEKARRKWSWETFTMPYESTRVVLTKRKL</sequence>
<dbReference type="GO" id="GO:0016020">
    <property type="term" value="C:membrane"/>
    <property type="evidence" value="ECO:0007669"/>
    <property type="project" value="UniProtKB-SubCell"/>
</dbReference>
<keyword evidence="10" id="KW-0503">Monooxygenase</keyword>
<keyword evidence="7 13" id="KW-1133">Transmembrane helix</keyword>